<evidence type="ECO:0000256" key="1">
    <source>
        <dbReference type="ARBA" id="ARBA00023098"/>
    </source>
</evidence>
<feature type="active site" description="Proton acceptor" evidence="2">
    <location>
        <position position="247"/>
    </location>
</feature>
<reference evidence="5" key="1">
    <citation type="journal article" date="2021" name="Microorganisms">
        <title>Acidisoma silvae sp. nov. and Acidisomacellulosilytica sp. nov., Two Acidophilic Bacteria Isolated from Decaying Wood, Hydrolyzing Cellulose and Producing Poly-3-hydroxybutyrate.</title>
        <authorList>
            <person name="Mieszkin S."/>
            <person name="Pouder E."/>
            <person name="Uroz S."/>
            <person name="Simon-Colin C."/>
            <person name="Alain K."/>
        </authorList>
    </citation>
    <scope>NUCLEOTIDE SEQUENCE</scope>
    <source>
        <strain evidence="5">HW T2.11</strain>
    </source>
</reference>
<dbReference type="InterPro" id="IPR006311">
    <property type="entry name" value="TAT_signal"/>
</dbReference>
<keyword evidence="1 2" id="KW-0443">Lipid metabolism</keyword>
<dbReference type="RefSeq" id="WP_227320260.1">
    <property type="nucleotide sequence ID" value="NZ_JAESVB010000002.1"/>
</dbReference>
<organism evidence="5 6">
    <name type="scientific">Acidisoma silvae</name>
    <dbReference type="NCBI Taxonomy" id="2802396"/>
    <lineage>
        <taxon>Bacteria</taxon>
        <taxon>Pseudomonadati</taxon>
        <taxon>Pseudomonadota</taxon>
        <taxon>Alphaproteobacteria</taxon>
        <taxon>Acetobacterales</taxon>
        <taxon>Acidocellaceae</taxon>
        <taxon>Acidisoma</taxon>
    </lineage>
</organism>
<feature type="active site" description="Nucleophile" evidence="2">
    <location>
        <position position="99"/>
    </location>
</feature>
<dbReference type="Proteomes" id="UP000708298">
    <property type="component" value="Unassembled WGS sequence"/>
</dbReference>
<feature type="short sequence motif" description="GXSXG" evidence="2">
    <location>
        <begin position="97"/>
        <end position="101"/>
    </location>
</feature>
<comment type="caution">
    <text evidence="2">Lacks conserved residue(s) required for the propagation of feature annotation.</text>
</comment>
<feature type="signal peptide" evidence="3">
    <location>
        <begin position="1"/>
        <end position="22"/>
    </location>
</feature>
<keyword evidence="6" id="KW-1185">Reference proteome</keyword>
<dbReference type="AlphaFoldDB" id="A0A964DYB5"/>
<comment type="caution">
    <text evidence="5">The sequence shown here is derived from an EMBL/GenBank/DDBJ whole genome shotgun (WGS) entry which is preliminary data.</text>
</comment>
<evidence type="ECO:0000259" key="4">
    <source>
        <dbReference type="PROSITE" id="PS51635"/>
    </source>
</evidence>
<keyword evidence="3" id="KW-0732">Signal</keyword>
<dbReference type="InterPro" id="IPR002641">
    <property type="entry name" value="PNPLA_dom"/>
</dbReference>
<dbReference type="Pfam" id="PF01734">
    <property type="entry name" value="Patatin"/>
    <property type="match status" value="1"/>
</dbReference>
<proteinExistence type="predicted"/>
<feature type="chain" id="PRO_5037172508" evidence="3">
    <location>
        <begin position="23"/>
        <end position="351"/>
    </location>
</feature>
<evidence type="ECO:0000256" key="2">
    <source>
        <dbReference type="PROSITE-ProRule" id="PRU01161"/>
    </source>
</evidence>
<feature type="domain" description="PNPLA" evidence="4">
    <location>
        <begin position="63"/>
        <end position="261"/>
    </location>
</feature>
<dbReference type="PROSITE" id="PS51318">
    <property type="entry name" value="TAT"/>
    <property type="match status" value="1"/>
</dbReference>
<keyword evidence="2" id="KW-0442">Lipid degradation</keyword>
<feature type="short sequence motif" description="DGA/G" evidence="2">
    <location>
        <begin position="247"/>
        <end position="249"/>
    </location>
</feature>
<keyword evidence="2" id="KW-0378">Hydrolase</keyword>
<dbReference type="InterPro" id="IPR016035">
    <property type="entry name" value="Acyl_Trfase/lysoPLipase"/>
</dbReference>
<gene>
    <name evidence="5" type="ORF">ASILVAE211_05295</name>
</gene>
<name>A0A964DYB5_9PROT</name>
<dbReference type="SUPFAM" id="SSF52151">
    <property type="entry name" value="FabD/lysophospholipase-like"/>
    <property type="match status" value="1"/>
</dbReference>
<evidence type="ECO:0000313" key="5">
    <source>
        <dbReference type="EMBL" id="MCB8874593.1"/>
    </source>
</evidence>
<protein>
    <submittedName>
        <fullName evidence="5">Patatin-like phospholipase family protein</fullName>
    </submittedName>
</protein>
<evidence type="ECO:0000313" key="6">
    <source>
        <dbReference type="Proteomes" id="UP000708298"/>
    </source>
</evidence>
<evidence type="ECO:0000256" key="3">
    <source>
        <dbReference type="SAM" id="SignalP"/>
    </source>
</evidence>
<dbReference type="Gene3D" id="3.40.1090.10">
    <property type="entry name" value="Cytosolic phospholipase A2 catalytic domain"/>
    <property type="match status" value="1"/>
</dbReference>
<reference evidence="5" key="2">
    <citation type="submission" date="2021-01" db="EMBL/GenBank/DDBJ databases">
        <authorList>
            <person name="Mieszkin S."/>
            <person name="Pouder E."/>
            <person name="Alain K."/>
        </authorList>
    </citation>
    <scope>NUCLEOTIDE SEQUENCE</scope>
    <source>
        <strain evidence="5">HW T2.11</strain>
    </source>
</reference>
<dbReference type="EMBL" id="JAESVB010000002">
    <property type="protein sequence ID" value="MCB8874593.1"/>
    <property type="molecule type" value="Genomic_DNA"/>
</dbReference>
<dbReference type="GO" id="GO:0016787">
    <property type="term" value="F:hydrolase activity"/>
    <property type="evidence" value="ECO:0007669"/>
    <property type="project" value="UniProtKB-UniRule"/>
</dbReference>
<dbReference type="GO" id="GO:0016042">
    <property type="term" value="P:lipid catabolic process"/>
    <property type="evidence" value="ECO:0007669"/>
    <property type="project" value="UniProtKB-UniRule"/>
</dbReference>
<sequence length="351" mass="35985">MTISRRDIVTAATALAALPVLAGGVAAPATAAQPDESADAADGLAIPIPMRNPPGMGKQRGIALCGGGEYLVAWYMGYFRALNEAGVDLSLADVIIGTSAGSVAGAAILAGALGRLHTAMAFFGKMPGLLLKLADTTKLSPSQKRAVDLALSVDNSDPETIQQIGRAAMAAHNPANGAKYARTIRLLVGQSAWPSPKLFTTANDCYTGERLIVSAASGIDVTEACAASASWPGRAGPAWLKDRYAMDGGVCQTSTHCDVIAGVKKAIVISLSDGGPAAAAQGLRLASIPNTLMDEIASLKAGGSEVKLIVVGLPPGWTHVELLNPVSIKPALDYGYARGKAEAAEIKQFWA</sequence>
<dbReference type="PROSITE" id="PS51635">
    <property type="entry name" value="PNPLA"/>
    <property type="match status" value="1"/>
</dbReference>
<accession>A0A964DYB5</accession>